<comment type="similarity">
    <text evidence="1 9">Belongs to the sigma-54 factor family.</text>
</comment>
<dbReference type="Pfam" id="PF04552">
    <property type="entry name" value="Sigma54_DBD"/>
    <property type="match status" value="1"/>
</dbReference>
<dbReference type="RefSeq" id="WP_053248896.1">
    <property type="nucleotide sequence ID" value="NZ_LGAP01000004.1"/>
</dbReference>
<keyword evidence="4 9" id="KW-0548">Nucleotidyltransferase</keyword>
<feature type="region of interest" description="Disordered" evidence="10">
    <location>
        <begin position="51"/>
        <end position="90"/>
    </location>
</feature>
<dbReference type="PIRSF" id="PIRSF000774">
    <property type="entry name" value="RpoN"/>
    <property type="match status" value="1"/>
</dbReference>
<evidence type="ECO:0000256" key="8">
    <source>
        <dbReference type="ARBA" id="ARBA00023163"/>
    </source>
</evidence>
<feature type="domain" description="RNA polymerase sigma factor 54 core-binding" evidence="12">
    <location>
        <begin position="146"/>
        <end position="333"/>
    </location>
</feature>
<evidence type="ECO:0000313" key="13">
    <source>
        <dbReference type="EMBL" id="KOF19933.1"/>
    </source>
</evidence>
<dbReference type="PANTHER" id="PTHR32248:SF4">
    <property type="entry name" value="RNA POLYMERASE SIGMA-54 FACTOR"/>
    <property type="match status" value="1"/>
</dbReference>
<dbReference type="InterPro" id="IPR000394">
    <property type="entry name" value="RNA_pol_sigma_54"/>
</dbReference>
<dbReference type="NCBIfam" id="NF009118">
    <property type="entry name" value="PRK12469.1"/>
    <property type="match status" value="1"/>
</dbReference>
<evidence type="ECO:0000313" key="14">
    <source>
        <dbReference type="Proteomes" id="UP000037425"/>
    </source>
</evidence>
<keyword evidence="7 9" id="KW-0238">DNA-binding</keyword>
<name>A0A0L8BZC6_ENSAD</name>
<dbReference type="EMBL" id="LGAP01000004">
    <property type="protein sequence ID" value="KOF19933.1"/>
    <property type="molecule type" value="Genomic_DNA"/>
</dbReference>
<evidence type="ECO:0000256" key="5">
    <source>
        <dbReference type="ARBA" id="ARBA00023015"/>
    </source>
</evidence>
<dbReference type="GO" id="GO:0006352">
    <property type="term" value="P:DNA-templated transcription initiation"/>
    <property type="evidence" value="ECO:0007669"/>
    <property type="project" value="InterPro"/>
</dbReference>
<dbReference type="AlphaFoldDB" id="A0A0L8BZC6"/>
<keyword evidence="3 9" id="KW-0808">Transferase</keyword>
<dbReference type="Pfam" id="PF04963">
    <property type="entry name" value="Sigma54_CBD"/>
    <property type="match status" value="1"/>
</dbReference>
<evidence type="ECO:0000256" key="9">
    <source>
        <dbReference type="PIRNR" id="PIRNR000774"/>
    </source>
</evidence>
<evidence type="ECO:0000256" key="7">
    <source>
        <dbReference type="ARBA" id="ARBA00023125"/>
    </source>
</evidence>
<evidence type="ECO:0000256" key="1">
    <source>
        <dbReference type="ARBA" id="ARBA00008798"/>
    </source>
</evidence>
<gene>
    <name evidence="13" type="ORF">AC244_11235</name>
</gene>
<reference evidence="14" key="1">
    <citation type="submission" date="2015-07" db="EMBL/GenBank/DDBJ databases">
        <title>Whole genome sequence of an Ensifer adhaerens strain isolated from a cave pool in the Wind Cave National Park.</title>
        <authorList>
            <person name="Eng W.W.H."/>
            <person name="Gan H.M."/>
            <person name="Barton H.A."/>
            <person name="Savka M.A."/>
        </authorList>
    </citation>
    <scope>NUCLEOTIDE SEQUENCE [LARGE SCALE GENOMIC DNA]</scope>
    <source>
        <strain evidence="14">SD006</strain>
    </source>
</reference>
<evidence type="ECO:0000256" key="3">
    <source>
        <dbReference type="ARBA" id="ARBA00022679"/>
    </source>
</evidence>
<dbReference type="PROSITE" id="PS00718">
    <property type="entry name" value="SIGMA54_2"/>
    <property type="match status" value="1"/>
</dbReference>
<dbReference type="InterPro" id="IPR007634">
    <property type="entry name" value="RNA_pol_sigma_54_DNA-bd"/>
</dbReference>
<comment type="function">
    <text evidence="9">Sigma factors are initiation factors that promote the attachment of RNA polymerase to specific initiation sites and are then released.</text>
</comment>
<dbReference type="GO" id="GO:0016987">
    <property type="term" value="F:sigma factor activity"/>
    <property type="evidence" value="ECO:0007669"/>
    <property type="project" value="UniProtKB-KW"/>
</dbReference>
<dbReference type="Pfam" id="PF00309">
    <property type="entry name" value="Sigma54_AID"/>
    <property type="match status" value="1"/>
</dbReference>
<feature type="domain" description="RNA polymerase sigma factor 54 DNA-binding" evidence="11">
    <location>
        <begin position="349"/>
        <end position="508"/>
    </location>
</feature>
<keyword evidence="5 9" id="KW-0805">Transcription regulation</keyword>
<dbReference type="GO" id="GO:0003677">
    <property type="term" value="F:DNA binding"/>
    <property type="evidence" value="ECO:0007669"/>
    <property type="project" value="UniProtKB-KW"/>
</dbReference>
<keyword evidence="8 9" id="KW-0804">Transcription</keyword>
<evidence type="ECO:0000256" key="10">
    <source>
        <dbReference type="SAM" id="MobiDB-lite"/>
    </source>
</evidence>
<dbReference type="PATRIC" id="fig|106592.7.peg.5768"/>
<keyword evidence="2 9" id="KW-0240">DNA-directed RNA polymerase</keyword>
<dbReference type="OrthoDB" id="9814402at2"/>
<keyword evidence="6 9" id="KW-0731">Sigma factor</keyword>
<organism evidence="13 14">
    <name type="scientific">Ensifer adhaerens</name>
    <name type="common">Sinorhizobium morelense</name>
    <dbReference type="NCBI Taxonomy" id="106592"/>
    <lineage>
        <taxon>Bacteria</taxon>
        <taxon>Pseudomonadati</taxon>
        <taxon>Pseudomonadota</taxon>
        <taxon>Alphaproteobacteria</taxon>
        <taxon>Hyphomicrobiales</taxon>
        <taxon>Rhizobiaceae</taxon>
        <taxon>Sinorhizobium/Ensifer group</taxon>
        <taxon>Ensifer</taxon>
    </lineage>
</organism>
<evidence type="ECO:0000256" key="2">
    <source>
        <dbReference type="ARBA" id="ARBA00022478"/>
    </source>
</evidence>
<dbReference type="Proteomes" id="UP000037425">
    <property type="component" value="Unassembled WGS sequence"/>
</dbReference>
<dbReference type="GO" id="GO:0000428">
    <property type="term" value="C:DNA-directed RNA polymerase complex"/>
    <property type="evidence" value="ECO:0007669"/>
    <property type="project" value="UniProtKB-KW"/>
</dbReference>
<dbReference type="GO" id="GO:0016779">
    <property type="term" value="F:nucleotidyltransferase activity"/>
    <property type="evidence" value="ECO:0007669"/>
    <property type="project" value="UniProtKB-KW"/>
</dbReference>
<dbReference type="InterPro" id="IPR038709">
    <property type="entry name" value="RpoN_core-bd_sf"/>
</dbReference>
<dbReference type="PANTHER" id="PTHR32248">
    <property type="entry name" value="RNA POLYMERASE SIGMA-54 FACTOR"/>
    <property type="match status" value="1"/>
</dbReference>
<comment type="caution">
    <text evidence="13">The sequence shown here is derived from an EMBL/GenBank/DDBJ whole genome shotgun (WGS) entry which is preliminary data.</text>
</comment>
<dbReference type="InterPro" id="IPR007046">
    <property type="entry name" value="RNA_pol_sigma_54_core-bd"/>
</dbReference>
<evidence type="ECO:0000256" key="6">
    <source>
        <dbReference type="ARBA" id="ARBA00023082"/>
    </source>
</evidence>
<dbReference type="PROSITE" id="PS00717">
    <property type="entry name" value="SIGMA54_1"/>
    <property type="match status" value="1"/>
</dbReference>
<dbReference type="NCBIfam" id="TIGR02395">
    <property type="entry name" value="rpoN_sigma"/>
    <property type="match status" value="1"/>
</dbReference>
<dbReference type="PRINTS" id="PR00045">
    <property type="entry name" value="SIGMA54FCT"/>
</dbReference>
<protein>
    <recommendedName>
        <fullName evidence="9">RNA polymerase sigma-54 factor</fullName>
    </recommendedName>
</protein>
<accession>A0A0L8BZC6</accession>
<evidence type="ECO:0000256" key="4">
    <source>
        <dbReference type="ARBA" id="ARBA00022695"/>
    </source>
</evidence>
<dbReference type="GO" id="GO:0001216">
    <property type="term" value="F:DNA-binding transcription activator activity"/>
    <property type="evidence" value="ECO:0007669"/>
    <property type="project" value="InterPro"/>
</dbReference>
<dbReference type="NCBIfam" id="NF004596">
    <property type="entry name" value="PRK05932.1-3"/>
    <property type="match status" value="1"/>
</dbReference>
<dbReference type="Gene3D" id="1.10.10.60">
    <property type="entry name" value="Homeodomain-like"/>
    <property type="match status" value="1"/>
</dbReference>
<dbReference type="Gene3D" id="1.10.10.1330">
    <property type="entry name" value="RNA polymerase sigma-54 factor, core-binding domain"/>
    <property type="match status" value="1"/>
</dbReference>
<dbReference type="PROSITE" id="PS50044">
    <property type="entry name" value="SIGMA54_3"/>
    <property type="match status" value="1"/>
</dbReference>
<sequence length="519" mass="57490">MALSASLHLRQSQSLVMTPQLMQSIQLLQMTHLELNQFIAQEVEKNPLLELHGNDDEFGASYEDGSREDAGQTSGEDFGGTDDTPGQRDLYDNAMATGGERLNEQLDADFGNVYQDDTAPQRADAPELLGQWKSMPGSGEGGDYDFDDFVAGRKSLRETLLEQLPFALSDASDRLIAQNLIDQLDEAGYLQADLDEVAERLGASGADVTRVLLTLQQFDPPGVFARTLSECLAIQLRLRDRLDPAMEALVANLELLARRDFASLKKICGVDEEDLIDMLAEIRKLDPKPGTSFETSVSEAIVPDIVVRAAPDGTWLIELNPDALPRVLVNQAYFTTVSRGTEKNSADQAFLNECLQNANWLTRSLDQRARTIMKVATEIVRQQDAFLVHGVGHLRPLNLKTVADAIKMHESTVSRVTSNKYMLTPRGLFELKYFFTVSIGSAEGGDSHSAESVRHRIRTMIQQERADAVLSDDDIVDSLKQAGVDIARRTVAKYREAMNIPSSVQRRREKRAMAKVSGF</sequence>
<evidence type="ECO:0000259" key="12">
    <source>
        <dbReference type="Pfam" id="PF04963"/>
    </source>
</evidence>
<proteinExistence type="inferred from homology"/>
<evidence type="ECO:0000259" key="11">
    <source>
        <dbReference type="Pfam" id="PF04552"/>
    </source>
</evidence>